<keyword evidence="5 9" id="KW-0342">GTP-binding</keyword>
<dbReference type="PANTHER" id="PTHR11564:SF5">
    <property type="entry name" value="SIGNAL RECOGNITION PARTICLE SUBUNIT SRP54"/>
    <property type="match status" value="1"/>
</dbReference>
<sequence length="493" mass="54263">MFDDLQKRLGTAFRRFRVSGLLTEANMKEGLREVRTALLEADVNFKVVQKFMDRVTAKAVGTQLIKAVRPEQQIVKIVHDELIELMGEADPTVRFEKAGPTVLMLCGLQGSGKTTTCGKLARMLANQGRRPMLVAADLQRPAAVEQLKVIGGQLNLPVFSEANSNPVKVCQDALVEANRQNCDTIILDTAGRLHVDDELMAELVQIEKKVKPHQVFFVCDAMTGQDAVASAEAFNKALELDGVILTKLDGDARGGAALSVRKVTGVPIKFVGKGEKLDQLDPFAPERLAGQILGMGDIVSVVERAQQAVDAEEARRQQERLAKGKFDLNDFRQQIVQMKKMGSVRELMSMIPGLNQLSGEMGGIDAEGEIKRIQGIIDSMTPLERSRPDLIDMARRRRIASGAGVDPSDVSGLVKQFDAMAAIVRSMSQMSMFDKLKALTGLGKAAASNPGARIFAPKVGTGKRLSPKEREKLRKQREKEERKRRREERDRPT</sequence>
<dbReference type="GO" id="GO:0005525">
    <property type="term" value="F:GTP binding"/>
    <property type="evidence" value="ECO:0007669"/>
    <property type="project" value="UniProtKB-UniRule"/>
</dbReference>
<evidence type="ECO:0000256" key="4">
    <source>
        <dbReference type="ARBA" id="ARBA00022884"/>
    </source>
</evidence>
<dbReference type="PROSITE" id="PS00300">
    <property type="entry name" value="SRP54"/>
    <property type="match status" value="1"/>
</dbReference>
<dbReference type="EC" id="3.6.5.4" evidence="9"/>
<feature type="domain" description="SRP54-type proteins GTP-binding" evidence="11">
    <location>
        <begin position="267"/>
        <end position="280"/>
    </location>
</feature>
<dbReference type="GO" id="GO:0006614">
    <property type="term" value="P:SRP-dependent cotranslational protein targeting to membrane"/>
    <property type="evidence" value="ECO:0007669"/>
    <property type="project" value="InterPro"/>
</dbReference>
<comment type="function">
    <text evidence="9">Involved in targeting and insertion of nascent membrane proteins into the cytoplasmic membrane. Binds to the hydrophobic signal sequence of the ribosome-nascent chain (RNC) as it emerges from the ribosomes. The SRP-RNC complex is then targeted to the cytoplasmic membrane where it interacts with the SRP receptor FtsY.</text>
</comment>
<dbReference type="InterPro" id="IPR003593">
    <property type="entry name" value="AAA+_ATPase"/>
</dbReference>
<evidence type="ECO:0000256" key="9">
    <source>
        <dbReference type="HAMAP-Rule" id="MF_00306"/>
    </source>
</evidence>
<dbReference type="CDD" id="cd18539">
    <property type="entry name" value="SRP_G"/>
    <property type="match status" value="1"/>
</dbReference>
<dbReference type="FunFam" id="3.40.50.300:FF:000022">
    <property type="entry name" value="Signal recognition particle 54 kDa subunit"/>
    <property type="match status" value="1"/>
</dbReference>
<dbReference type="SMART" id="SM00382">
    <property type="entry name" value="AAA"/>
    <property type="match status" value="1"/>
</dbReference>
<dbReference type="SUPFAM" id="SSF47446">
    <property type="entry name" value="Signal peptide-binding domain"/>
    <property type="match status" value="1"/>
</dbReference>
<keyword evidence="9" id="KW-0963">Cytoplasm</keyword>
<proteinExistence type="inferred from homology"/>
<comment type="subunit">
    <text evidence="9">Part of the signal recognition particle protein translocation system, which is composed of SRP and FtsY.</text>
</comment>
<dbReference type="InterPro" id="IPR022941">
    <property type="entry name" value="SRP54"/>
</dbReference>
<keyword evidence="2 9" id="KW-0547">Nucleotide-binding</keyword>
<accession>A0A5B9W9D5</accession>
<feature type="binding site" evidence="9">
    <location>
        <begin position="188"/>
        <end position="192"/>
    </location>
    <ligand>
        <name>GTP</name>
        <dbReference type="ChEBI" id="CHEBI:37565"/>
    </ligand>
</feature>
<dbReference type="GO" id="GO:0048500">
    <property type="term" value="C:signal recognition particle"/>
    <property type="evidence" value="ECO:0007669"/>
    <property type="project" value="UniProtKB-UniRule"/>
</dbReference>
<comment type="domain">
    <text evidence="9">Composed of three domains: the N-terminal N domain, which is responsible for interactions with the ribosome, the central G domain, which binds GTP, and the C-terminal M domain, which binds the RNA and the signal sequence of the RNC.</text>
</comment>
<protein>
    <recommendedName>
        <fullName evidence="9">Signal recognition particle protein</fullName>
        <ecNumber evidence="9">3.6.5.4</ecNumber>
    </recommendedName>
    <alternativeName>
        <fullName evidence="9">Fifty-four homolog</fullName>
    </alternativeName>
</protein>
<comment type="subcellular location">
    <subcellularLocation>
        <location evidence="9">Cytoplasm</location>
    </subcellularLocation>
    <text evidence="9">The SRP-RNC complex is targeted to the cytoplasmic membrane.</text>
</comment>
<evidence type="ECO:0000256" key="1">
    <source>
        <dbReference type="ARBA" id="ARBA00005450"/>
    </source>
</evidence>
<evidence type="ECO:0000313" key="12">
    <source>
        <dbReference type="EMBL" id="QEH36681.1"/>
    </source>
</evidence>
<name>A0A5B9W9D5_9BACT</name>
<dbReference type="InterPro" id="IPR013822">
    <property type="entry name" value="Signal_recog_particl_SRP54_hlx"/>
</dbReference>
<dbReference type="OrthoDB" id="9804720at2"/>
<evidence type="ECO:0000256" key="3">
    <source>
        <dbReference type="ARBA" id="ARBA00022801"/>
    </source>
</evidence>
<dbReference type="SMART" id="SM00962">
    <property type="entry name" value="SRP54"/>
    <property type="match status" value="1"/>
</dbReference>
<dbReference type="AlphaFoldDB" id="A0A5B9W9D5"/>
<dbReference type="InterPro" id="IPR036891">
    <property type="entry name" value="Signal_recog_part_SRP54_M_sf"/>
</dbReference>
<dbReference type="GO" id="GO:0003924">
    <property type="term" value="F:GTPase activity"/>
    <property type="evidence" value="ECO:0007669"/>
    <property type="project" value="UniProtKB-UniRule"/>
</dbReference>
<dbReference type="GO" id="GO:0008312">
    <property type="term" value="F:7S RNA binding"/>
    <property type="evidence" value="ECO:0007669"/>
    <property type="project" value="InterPro"/>
</dbReference>
<dbReference type="KEGG" id="agv:OJF2_52660"/>
<keyword evidence="3 9" id="KW-0378">Hydrolase</keyword>
<dbReference type="Gene3D" id="1.10.260.30">
    <property type="entry name" value="Signal recognition particle, SRP54 subunit, M-domain"/>
    <property type="match status" value="1"/>
</dbReference>
<dbReference type="SUPFAM" id="SSF52540">
    <property type="entry name" value="P-loop containing nucleoside triphosphate hydrolases"/>
    <property type="match status" value="1"/>
</dbReference>
<dbReference type="Proteomes" id="UP000324233">
    <property type="component" value="Chromosome"/>
</dbReference>
<dbReference type="InterPro" id="IPR000897">
    <property type="entry name" value="SRP54_GTPase_dom"/>
</dbReference>
<dbReference type="Gene3D" id="1.20.120.140">
    <property type="entry name" value="Signal recognition particle SRP54, nucleotide-binding domain"/>
    <property type="match status" value="1"/>
</dbReference>
<dbReference type="RefSeq" id="WP_148596342.1">
    <property type="nucleotide sequence ID" value="NZ_CP042997.1"/>
</dbReference>
<dbReference type="NCBIfam" id="TIGR00959">
    <property type="entry name" value="ffh"/>
    <property type="match status" value="1"/>
</dbReference>
<dbReference type="InterPro" id="IPR042101">
    <property type="entry name" value="SRP54_N_sf"/>
</dbReference>
<evidence type="ECO:0000256" key="5">
    <source>
        <dbReference type="ARBA" id="ARBA00023134"/>
    </source>
</evidence>
<dbReference type="Pfam" id="PF02881">
    <property type="entry name" value="SRP54_N"/>
    <property type="match status" value="1"/>
</dbReference>
<organism evidence="12 13">
    <name type="scientific">Aquisphaera giovannonii</name>
    <dbReference type="NCBI Taxonomy" id="406548"/>
    <lineage>
        <taxon>Bacteria</taxon>
        <taxon>Pseudomonadati</taxon>
        <taxon>Planctomycetota</taxon>
        <taxon>Planctomycetia</taxon>
        <taxon>Isosphaerales</taxon>
        <taxon>Isosphaeraceae</taxon>
        <taxon>Aquisphaera</taxon>
    </lineage>
</organism>
<keyword evidence="6 9" id="KW-0733">Signal recognition particle</keyword>
<dbReference type="SMART" id="SM00963">
    <property type="entry name" value="SRP54_N"/>
    <property type="match status" value="1"/>
</dbReference>
<dbReference type="InterPro" id="IPR027417">
    <property type="entry name" value="P-loop_NTPase"/>
</dbReference>
<dbReference type="InterPro" id="IPR004125">
    <property type="entry name" value="Signal_recog_particle_SRP54_M"/>
</dbReference>
<evidence type="ECO:0000256" key="2">
    <source>
        <dbReference type="ARBA" id="ARBA00022741"/>
    </source>
</evidence>
<evidence type="ECO:0000256" key="8">
    <source>
        <dbReference type="ARBA" id="ARBA00048027"/>
    </source>
</evidence>
<dbReference type="InterPro" id="IPR004780">
    <property type="entry name" value="SRP"/>
</dbReference>
<dbReference type="Pfam" id="PF00448">
    <property type="entry name" value="SRP54"/>
    <property type="match status" value="1"/>
</dbReference>
<keyword evidence="7 9" id="KW-0687">Ribonucleoprotein</keyword>
<keyword evidence="4 9" id="KW-0694">RNA-binding</keyword>
<evidence type="ECO:0000313" key="13">
    <source>
        <dbReference type="Proteomes" id="UP000324233"/>
    </source>
</evidence>
<evidence type="ECO:0000256" key="10">
    <source>
        <dbReference type="SAM" id="MobiDB-lite"/>
    </source>
</evidence>
<feature type="binding site" evidence="9">
    <location>
        <begin position="107"/>
        <end position="114"/>
    </location>
    <ligand>
        <name>GTP</name>
        <dbReference type="ChEBI" id="CHEBI:37565"/>
    </ligand>
</feature>
<reference evidence="12 13" key="1">
    <citation type="submission" date="2019-08" db="EMBL/GenBank/DDBJ databases">
        <title>Deep-cultivation of Planctomycetes and their phenomic and genomic characterization uncovers novel biology.</title>
        <authorList>
            <person name="Wiegand S."/>
            <person name="Jogler M."/>
            <person name="Boedeker C."/>
            <person name="Pinto D."/>
            <person name="Vollmers J."/>
            <person name="Rivas-Marin E."/>
            <person name="Kohn T."/>
            <person name="Peeters S.H."/>
            <person name="Heuer A."/>
            <person name="Rast P."/>
            <person name="Oberbeckmann S."/>
            <person name="Bunk B."/>
            <person name="Jeske O."/>
            <person name="Meyerdierks A."/>
            <person name="Storesund J.E."/>
            <person name="Kallscheuer N."/>
            <person name="Luecker S."/>
            <person name="Lage O.M."/>
            <person name="Pohl T."/>
            <person name="Merkel B.J."/>
            <person name="Hornburger P."/>
            <person name="Mueller R.-W."/>
            <person name="Bruemmer F."/>
            <person name="Labrenz M."/>
            <person name="Spormann A.M."/>
            <person name="Op den Camp H."/>
            <person name="Overmann J."/>
            <person name="Amann R."/>
            <person name="Jetten M.S.M."/>
            <person name="Mascher T."/>
            <person name="Medema M.H."/>
            <person name="Devos D.P."/>
            <person name="Kaster A.-K."/>
            <person name="Ovreas L."/>
            <person name="Rohde M."/>
            <person name="Galperin M.Y."/>
            <person name="Jogler C."/>
        </authorList>
    </citation>
    <scope>NUCLEOTIDE SEQUENCE [LARGE SCALE GENOMIC DNA]</scope>
    <source>
        <strain evidence="12 13">OJF2</strain>
    </source>
</reference>
<evidence type="ECO:0000259" key="11">
    <source>
        <dbReference type="PROSITE" id="PS00300"/>
    </source>
</evidence>
<feature type="region of interest" description="Disordered" evidence="10">
    <location>
        <begin position="452"/>
        <end position="493"/>
    </location>
</feature>
<dbReference type="Pfam" id="PF02978">
    <property type="entry name" value="SRP_SPB"/>
    <property type="match status" value="1"/>
</dbReference>
<gene>
    <name evidence="9 12" type="primary">ffh</name>
    <name evidence="12" type="ORF">OJF2_52660</name>
</gene>
<keyword evidence="13" id="KW-1185">Reference proteome</keyword>
<feature type="compositionally biased region" description="Basic and acidic residues" evidence="10">
    <location>
        <begin position="466"/>
        <end position="493"/>
    </location>
</feature>
<feature type="binding site" evidence="9">
    <location>
        <begin position="246"/>
        <end position="249"/>
    </location>
    <ligand>
        <name>GTP</name>
        <dbReference type="ChEBI" id="CHEBI:37565"/>
    </ligand>
</feature>
<comment type="catalytic activity">
    <reaction evidence="8 9">
        <text>GTP + H2O = GDP + phosphate + H(+)</text>
        <dbReference type="Rhea" id="RHEA:19669"/>
        <dbReference type="ChEBI" id="CHEBI:15377"/>
        <dbReference type="ChEBI" id="CHEBI:15378"/>
        <dbReference type="ChEBI" id="CHEBI:37565"/>
        <dbReference type="ChEBI" id="CHEBI:43474"/>
        <dbReference type="ChEBI" id="CHEBI:58189"/>
        <dbReference type="EC" id="3.6.5.4"/>
    </reaction>
</comment>
<evidence type="ECO:0000256" key="7">
    <source>
        <dbReference type="ARBA" id="ARBA00023274"/>
    </source>
</evidence>
<comment type="similarity">
    <text evidence="1 9">Belongs to the GTP-binding SRP family. SRP54 subfamily.</text>
</comment>
<evidence type="ECO:0000256" key="6">
    <source>
        <dbReference type="ARBA" id="ARBA00023135"/>
    </source>
</evidence>
<dbReference type="EMBL" id="CP042997">
    <property type="protein sequence ID" value="QEH36681.1"/>
    <property type="molecule type" value="Genomic_DNA"/>
</dbReference>
<dbReference type="PANTHER" id="PTHR11564">
    <property type="entry name" value="SIGNAL RECOGNITION PARTICLE 54K PROTEIN SRP54"/>
    <property type="match status" value="1"/>
</dbReference>
<dbReference type="HAMAP" id="MF_00306">
    <property type="entry name" value="SRP54"/>
    <property type="match status" value="1"/>
</dbReference>
<dbReference type="Gene3D" id="3.40.50.300">
    <property type="entry name" value="P-loop containing nucleotide triphosphate hydrolases"/>
    <property type="match status" value="1"/>
</dbReference>